<organism evidence="8 9">
    <name type="scientific">Pyricularia grisea</name>
    <name type="common">Crabgrass-specific blast fungus</name>
    <name type="synonym">Magnaporthe grisea</name>
    <dbReference type="NCBI Taxonomy" id="148305"/>
    <lineage>
        <taxon>Eukaryota</taxon>
        <taxon>Fungi</taxon>
        <taxon>Dikarya</taxon>
        <taxon>Ascomycota</taxon>
        <taxon>Pezizomycotina</taxon>
        <taxon>Sordariomycetes</taxon>
        <taxon>Sordariomycetidae</taxon>
        <taxon>Magnaporthales</taxon>
        <taxon>Pyriculariaceae</taxon>
        <taxon>Pyricularia</taxon>
    </lineage>
</organism>
<evidence type="ECO:0000313" key="8">
    <source>
        <dbReference type="Proteomes" id="UP000515153"/>
    </source>
</evidence>
<protein>
    <recommendedName>
        <fullName evidence="7">Zn(2)-C6 fungal-type domain-containing protein</fullName>
    </recommendedName>
</protein>
<evidence type="ECO:0000256" key="5">
    <source>
        <dbReference type="ARBA" id="ARBA00023242"/>
    </source>
</evidence>
<gene>
    <name evidence="9" type="ORF">PgNI_06243</name>
</gene>
<dbReference type="PROSITE" id="PS50048">
    <property type="entry name" value="ZN2_CY6_FUNGAL_2"/>
    <property type="match status" value="1"/>
</dbReference>
<dbReference type="PANTHER" id="PTHR31845">
    <property type="entry name" value="FINGER DOMAIN PROTEIN, PUTATIVE-RELATED"/>
    <property type="match status" value="1"/>
</dbReference>
<reference evidence="8 9" key="1">
    <citation type="journal article" date="2019" name="Mol. Biol. Evol.">
        <title>Blast fungal genomes show frequent chromosomal changes, gene gains and losses, and effector gene turnover.</title>
        <authorList>
            <person name="Gomez Luciano L.B."/>
            <person name="Jason Tsai I."/>
            <person name="Chuma I."/>
            <person name="Tosa Y."/>
            <person name="Chen Y.H."/>
            <person name="Li J.Y."/>
            <person name="Li M.Y."/>
            <person name="Jade Lu M.Y."/>
            <person name="Nakayashiki H."/>
            <person name="Li W.H."/>
        </authorList>
    </citation>
    <scope>NUCLEOTIDE SEQUENCE [LARGE SCALE GENOMIC DNA]</scope>
    <source>
        <strain evidence="8 9">NI907</strain>
    </source>
</reference>
<feature type="compositionally biased region" description="Basic and acidic residues" evidence="6">
    <location>
        <begin position="187"/>
        <end position="197"/>
    </location>
</feature>
<evidence type="ECO:0000259" key="7">
    <source>
        <dbReference type="PROSITE" id="PS50048"/>
    </source>
</evidence>
<dbReference type="Gene3D" id="4.10.240.10">
    <property type="entry name" value="Zn(2)-C6 fungal-type DNA-binding domain"/>
    <property type="match status" value="1"/>
</dbReference>
<feature type="region of interest" description="Disordered" evidence="6">
    <location>
        <begin position="838"/>
        <end position="859"/>
    </location>
</feature>
<evidence type="ECO:0000256" key="6">
    <source>
        <dbReference type="SAM" id="MobiDB-lite"/>
    </source>
</evidence>
<feature type="compositionally biased region" description="Basic and acidic residues" evidence="6">
    <location>
        <begin position="87"/>
        <end position="98"/>
    </location>
</feature>
<evidence type="ECO:0000256" key="4">
    <source>
        <dbReference type="ARBA" id="ARBA00023163"/>
    </source>
</evidence>
<sequence>MSLTAAALLHNSCDDVSLRSRSPSPASVATATTSSGREGGSMPPSSNNIQQQQQQQQHHHQISHTIQSSGSKSNGETVGYGTSAGVDTDHEAEAKKPRACDRCRGLKVRCIMEGDGDEAGGGNCQRCTKAGRRCVVTQPTKKRQKKTDSRVAELEKRIDALTASLHDSRRGSGVGEGDGGGLEDASSPDRGDDHDEPPPAVIASATSTVAAAATETLSRQRRPILTGGIPNLNTDSSSHMNACGIVFERAAGPGVGYSGAGGQKRKFGDEDGLGSLPPQPPRQTMGPGYEDVVTRAIVTEDMAAQLFARYTDHMCPHLPGVIFPPDMTWNRIRFEKPLLFLAVMAASSSETPSLQRVLVREMMQIFAEKIVIIGEKSIELVQALHIAVFWYWPPEHFEELKFYQLVHMAAVLAIDLGLGRRRPTVRGRHIPWSLRESSGAGPPAPGIGGSGSGSGSNDDAPATKRNSAKRHPPPDPCSLESRRTWLTCYYLASNTSMTLHRPNLVRWTPFMAECLEVLQTSPDAAPTDPYFCHLVWTHKLSEEIGVEFAMDDPGAVVDITDRRTQHAIKSFERQHQKYQDGIPTDLMRPSLKLGFHVVSLYMHEIALRIEEDAGGGCVGDDATLTPAHVSSLSACLAAVDGIFDTFSSMTPEDVCCLPVFNFVRVAYATVLLIKMYFAVSAPGSELGKVIDKEEIRVEAHLAQLLDKFRLAAAGNRSRPAAKFHIVIAMLRSWFQKQAGEGGASDAQEAPTSTQRWQEQGAGAECRNRKCPPSQASYSADIPFQTPSEITQVDEVDTNTGVAAGQSGVSMAGREATAAGVPWYVSQNTTPQSIIYEASGSDDPVPPLTHTSPSEPSPVPVHIRQRQYPQIPPQSFPQHQWMDMEFEPATFGDGVVQAMDPSYSGAGSGNRGGGFVLPGMMAATAASQNGGGGGSSGMMFSIPPLSGTGATGESPFAASESWYGGILDSAGMGNMYYL</sequence>
<reference evidence="9" key="3">
    <citation type="submission" date="2025-08" db="UniProtKB">
        <authorList>
            <consortium name="RefSeq"/>
        </authorList>
    </citation>
    <scope>IDENTIFICATION</scope>
    <source>
        <strain evidence="9">NI907</strain>
    </source>
</reference>
<dbReference type="PANTHER" id="PTHR31845:SF39">
    <property type="entry name" value="TRANSCRIPTION FACTOR PBCR-RELATED"/>
    <property type="match status" value="1"/>
</dbReference>
<dbReference type="GO" id="GO:0005634">
    <property type="term" value="C:nucleus"/>
    <property type="evidence" value="ECO:0007669"/>
    <property type="project" value="UniProtKB-SubCell"/>
</dbReference>
<keyword evidence="4" id="KW-0804">Transcription</keyword>
<dbReference type="SMART" id="SM00066">
    <property type="entry name" value="GAL4"/>
    <property type="match status" value="1"/>
</dbReference>
<feature type="domain" description="Zn(2)-C6 fungal-type" evidence="7">
    <location>
        <begin position="99"/>
        <end position="136"/>
    </location>
</feature>
<keyword evidence="3" id="KW-0238">DNA-binding</keyword>
<dbReference type="CDD" id="cd12148">
    <property type="entry name" value="fungal_TF_MHR"/>
    <property type="match status" value="1"/>
</dbReference>
<feature type="region of interest" description="Disordered" evidence="6">
    <location>
        <begin position="257"/>
        <end position="287"/>
    </location>
</feature>
<dbReference type="GeneID" id="41961178"/>
<accession>A0A6P8B6I4</accession>
<feature type="region of interest" description="Disordered" evidence="6">
    <location>
        <begin position="132"/>
        <end position="151"/>
    </location>
</feature>
<feature type="region of interest" description="Disordered" evidence="6">
    <location>
        <begin position="215"/>
        <end position="235"/>
    </location>
</feature>
<dbReference type="CDD" id="cd00067">
    <property type="entry name" value="GAL4"/>
    <property type="match status" value="1"/>
</dbReference>
<feature type="region of interest" description="Disordered" evidence="6">
    <location>
        <begin position="15"/>
        <end position="98"/>
    </location>
</feature>
<dbReference type="GO" id="GO:0000976">
    <property type="term" value="F:transcription cis-regulatory region binding"/>
    <property type="evidence" value="ECO:0007669"/>
    <property type="project" value="TreeGrafter"/>
</dbReference>
<dbReference type="Pfam" id="PF00172">
    <property type="entry name" value="Zn_clus"/>
    <property type="match status" value="1"/>
</dbReference>
<proteinExistence type="predicted"/>
<dbReference type="InterPro" id="IPR036864">
    <property type="entry name" value="Zn2-C6_fun-type_DNA-bd_sf"/>
</dbReference>
<dbReference type="GO" id="GO:0008270">
    <property type="term" value="F:zinc ion binding"/>
    <property type="evidence" value="ECO:0007669"/>
    <property type="project" value="InterPro"/>
</dbReference>
<dbReference type="SUPFAM" id="SSF57701">
    <property type="entry name" value="Zn2/Cys6 DNA-binding domain"/>
    <property type="match status" value="1"/>
</dbReference>
<name>A0A6P8B6I4_PYRGI</name>
<feature type="region of interest" description="Disordered" evidence="6">
    <location>
        <begin position="163"/>
        <end position="200"/>
    </location>
</feature>
<dbReference type="KEGG" id="pgri:PgNI_06243"/>
<evidence type="ECO:0000256" key="3">
    <source>
        <dbReference type="ARBA" id="ARBA00023125"/>
    </source>
</evidence>
<comment type="subcellular location">
    <subcellularLocation>
        <location evidence="1">Nucleus</location>
    </subcellularLocation>
</comment>
<dbReference type="GO" id="GO:0000981">
    <property type="term" value="F:DNA-binding transcription factor activity, RNA polymerase II-specific"/>
    <property type="evidence" value="ECO:0007669"/>
    <property type="project" value="InterPro"/>
</dbReference>
<evidence type="ECO:0000256" key="2">
    <source>
        <dbReference type="ARBA" id="ARBA00023015"/>
    </source>
</evidence>
<keyword evidence="2" id="KW-0805">Transcription regulation</keyword>
<keyword evidence="8" id="KW-1185">Reference proteome</keyword>
<feature type="region of interest" description="Disordered" evidence="6">
    <location>
        <begin position="431"/>
        <end position="478"/>
    </location>
</feature>
<feature type="region of interest" description="Disordered" evidence="6">
    <location>
        <begin position="741"/>
        <end position="781"/>
    </location>
</feature>
<evidence type="ECO:0000256" key="1">
    <source>
        <dbReference type="ARBA" id="ARBA00004123"/>
    </source>
</evidence>
<dbReference type="Proteomes" id="UP000515153">
    <property type="component" value="Chromosome I"/>
</dbReference>
<reference evidence="9" key="2">
    <citation type="submission" date="2019-10" db="EMBL/GenBank/DDBJ databases">
        <authorList>
            <consortium name="NCBI Genome Project"/>
        </authorList>
    </citation>
    <scope>NUCLEOTIDE SEQUENCE</scope>
    <source>
        <strain evidence="9">NI907</strain>
    </source>
</reference>
<evidence type="ECO:0000313" key="9">
    <source>
        <dbReference type="RefSeq" id="XP_030982624.1"/>
    </source>
</evidence>
<dbReference type="InterPro" id="IPR051089">
    <property type="entry name" value="prtT"/>
</dbReference>
<feature type="compositionally biased region" description="Low complexity" evidence="6">
    <location>
        <begin position="19"/>
        <end position="35"/>
    </location>
</feature>
<dbReference type="InterPro" id="IPR001138">
    <property type="entry name" value="Zn2Cys6_DnaBD"/>
</dbReference>
<dbReference type="RefSeq" id="XP_030982624.1">
    <property type="nucleotide sequence ID" value="XM_031126269.1"/>
</dbReference>
<feature type="compositionally biased region" description="Gly residues" evidence="6">
    <location>
        <begin position="172"/>
        <end position="182"/>
    </location>
</feature>
<dbReference type="AlphaFoldDB" id="A0A6P8B6I4"/>
<keyword evidence="5" id="KW-0539">Nucleus</keyword>